<dbReference type="PANTHER" id="PTHR22912">
    <property type="entry name" value="DISULFIDE OXIDOREDUCTASE"/>
    <property type="match status" value="1"/>
</dbReference>
<dbReference type="InterPro" id="IPR036188">
    <property type="entry name" value="FAD/NAD-bd_sf"/>
</dbReference>
<organism evidence="16 17">
    <name type="scientific">Lysobacter hankyongensis</name>
    <dbReference type="NCBI Taxonomy" id="1176535"/>
    <lineage>
        <taxon>Bacteria</taxon>
        <taxon>Pseudomonadati</taxon>
        <taxon>Pseudomonadota</taxon>
        <taxon>Gammaproteobacteria</taxon>
        <taxon>Lysobacterales</taxon>
        <taxon>Lysobacteraceae</taxon>
        <taxon>Lysobacter</taxon>
    </lineage>
</organism>
<evidence type="ECO:0000256" key="6">
    <source>
        <dbReference type="ARBA" id="ARBA00022630"/>
    </source>
</evidence>
<evidence type="ECO:0000256" key="13">
    <source>
        <dbReference type="RuleBase" id="RU003692"/>
    </source>
</evidence>
<evidence type="ECO:0000256" key="2">
    <source>
        <dbReference type="ARBA" id="ARBA00007532"/>
    </source>
</evidence>
<dbReference type="SUPFAM" id="SSF51905">
    <property type="entry name" value="FAD/NAD(P)-binding domain"/>
    <property type="match status" value="1"/>
</dbReference>
<keyword evidence="11 13" id="KW-0676">Redox-active center</keyword>
<dbReference type="InterPro" id="IPR023753">
    <property type="entry name" value="FAD/NAD-binding_dom"/>
</dbReference>
<evidence type="ECO:0000256" key="1">
    <source>
        <dbReference type="ARBA" id="ARBA00004496"/>
    </source>
</evidence>
<comment type="caution">
    <text evidence="16">The sequence shown here is derived from an EMBL/GenBank/DDBJ whole genome shotgun (WGS) entry which is preliminary data.</text>
</comment>
<dbReference type="Pfam" id="PF07992">
    <property type="entry name" value="Pyr_redox_2"/>
    <property type="match status" value="1"/>
</dbReference>
<keyword evidence="7 13" id="KW-0274">FAD</keyword>
<evidence type="ECO:0000256" key="11">
    <source>
        <dbReference type="ARBA" id="ARBA00023284"/>
    </source>
</evidence>
<dbReference type="PRINTS" id="PR00368">
    <property type="entry name" value="FADPNR"/>
</dbReference>
<dbReference type="SUPFAM" id="SSF55424">
    <property type="entry name" value="FAD/NAD-linked reductases, dimerisation (C-terminal) domain"/>
    <property type="match status" value="1"/>
</dbReference>
<dbReference type="InterPro" id="IPR004099">
    <property type="entry name" value="Pyr_nucl-diS_OxRdtase_dimer"/>
</dbReference>
<dbReference type="PANTHER" id="PTHR22912:SF224">
    <property type="entry name" value="DIHYDROLIPOYL DEHYDROGENASE"/>
    <property type="match status" value="1"/>
</dbReference>
<comment type="subcellular location">
    <subcellularLocation>
        <location evidence="1">Cytoplasm</location>
    </subcellularLocation>
</comment>
<dbReference type="EC" id="1.8.1.4" evidence="3 13"/>
<dbReference type="PROSITE" id="PS00076">
    <property type="entry name" value="PYRIDINE_REDOX_1"/>
    <property type="match status" value="1"/>
</dbReference>
<evidence type="ECO:0000256" key="10">
    <source>
        <dbReference type="ARBA" id="ARBA00023157"/>
    </source>
</evidence>
<feature type="domain" description="FAD/NAD(P)-binding" evidence="15">
    <location>
        <begin position="18"/>
        <end position="351"/>
    </location>
</feature>
<dbReference type="EMBL" id="BAABJE010000014">
    <property type="protein sequence ID" value="GAA4799175.1"/>
    <property type="molecule type" value="Genomic_DNA"/>
</dbReference>
<keyword evidence="6 13" id="KW-0285">Flavoprotein</keyword>
<reference evidence="17" key="1">
    <citation type="journal article" date="2019" name="Int. J. Syst. Evol. Microbiol.">
        <title>The Global Catalogue of Microorganisms (GCM) 10K type strain sequencing project: providing services to taxonomists for standard genome sequencing and annotation.</title>
        <authorList>
            <consortium name="The Broad Institute Genomics Platform"/>
            <consortium name="The Broad Institute Genome Sequencing Center for Infectious Disease"/>
            <person name="Wu L."/>
            <person name="Ma J."/>
        </authorList>
    </citation>
    <scope>NUCLEOTIDE SEQUENCE [LARGE SCALE GENOMIC DNA]</scope>
    <source>
        <strain evidence="17">JCM 18204</strain>
    </source>
</reference>
<evidence type="ECO:0000256" key="4">
    <source>
        <dbReference type="ARBA" id="ARBA00016961"/>
    </source>
</evidence>
<feature type="domain" description="Pyridine nucleotide-disulphide oxidoreductase dimerisation" evidence="14">
    <location>
        <begin position="370"/>
        <end position="478"/>
    </location>
</feature>
<keyword evidence="8 13" id="KW-0560">Oxidoreductase</keyword>
<accession>A0ABP9BRK6</accession>
<dbReference type="Proteomes" id="UP001499959">
    <property type="component" value="Unassembled WGS sequence"/>
</dbReference>
<sequence length="491" mass="52057">MHCDSRWQRQTMSEQQQFDVIVIGAGPAGYHAAIRAAQLGMKTACIDAALGKDGKPALGGTCLRVGCVPSKALLDSSRQFWNMGHLFGDHGISFKDAKIDVAAMVGRKDKIVKQFTGGIAQLFKANKITAFYGFGSLHAGNIVKVKQHDGSEIELKAPNVILAAGSDSIELPFAKFDGDAIVDNVGALDFTEVPKRFGVIGAGVIGLELGSVWNRLGAQVTVLEAMPDFLAAADGEAAKIAAREFKKQGLDIKLGAKVSKAEVKKKGKTTEVHVTYTDAAGEQNVVFDKLLVAVGRKAASKGLLAEGCAVQLDERGRIVVDEHCHTGVDGVWAVGDCVRGPMLAHKGFEEGIAVAELIAGLPGHVNLDTIPWVIYTEPEIAWVGKTEEQLKAEGIPYKAGSFPFAAVARAVAMAEPAGFVKVLAHAETDRVLGMHLVGANVSELVHEGVLTMEFSGSADDLARICHAHPSLSEAVHDAAMAVHKRSIHKVN</sequence>
<dbReference type="Pfam" id="PF02852">
    <property type="entry name" value="Pyr_redox_dim"/>
    <property type="match status" value="1"/>
</dbReference>
<comment type="cofactor">
    <cofactor evidence="13">
        <name>FAD</name>
        <dbReference type="ChEBI" id="CHEBI:57692"/>
    </cofactor>
    <text evidence="13">Binds 1 FAD per subunit.</text>
</comment>
<keyword evidence="9 13" id="KW-0520">NAD</keyword>
<evidence type="ECO:0000256" key="9">
    <source>
        <dbReference type="ARBA" id="ARBA00023027"/>
    </source>
</evidence>
<comment type="catalytic activity">
    <reaction evidence="12 13">
        <text>N(6)-[(R)-dihydrolipoyl]-L-lysyl-[protein] + NAD(+) = N(6)-[(R)-lipoyl]-L-lysyl-[protein] + NADH + H(+)</text>
        <dbReference type="Rhea" id="RHEA:15045"/>
        <dbReference type="Rhea" id="RHEA-COMP:10474"/>
        <dbReference type="Rhea" id="RHEA-COMP:10475"/>
        <dbReference type="ChEBI" id="CHEBI:15378"/>
        <dbReference type="ChEBI" id="CHEBI:57540"/>
        <dbReference type="ChEBI" id="CHEBI:57945"/>
        <dbReference type="ChEBI" id="CHEBI:83099"/>
        <dbReference type="ChEBI" id="CHEBI:83100"/>
        <dbReference type="EC" id="1.8.1.4"/>
    </reaction>
</comment>
<dbReference type="PIRSF" id="PIRSF000350">
    <property type="entry name" value="Mercury_reductase_MerA"/>
    <property type="match status" value="1"/>
</dbReference>
<dbReference type="PRINTS" id="PR00411">
    <property type="entry name" value="PNDRDTASEI"/>
</dbReference>
<dbReference type="NCBIfam" id="TIGR01350">
    <property type="entry name" value="lipoamide_DH"/>
    <property type="match status" value="1"/>
</dbReference>
<dbReference type="InterPro" id="IPR050151">
    <property type="entry name" value="Class-I_Pyr_Nuc-Dis_Oxidored"/>
</dbReference>
<evidence type="ECO:0000313" key="17">
    <source>
        <dbReference type="Proteomes" id="UP001499959"/>
    </source>
</evidence>
<evidence type="ECO:0000256" key="7">
    <source>
        <dbReference type="ARBA" id="ARBA00022827"/>
    </source>
</evidence>
<evidence type="ECO:0000259" key="14">
    <source>
        <dbReference type="Pfam" id="PF02852"/>
    </source>
</evidence>
<evidence type="ECO:0000256" key="3">
    <source>
        <dbReference type="ARBA" id="ARBA00012608"/>
    </source>
</evidence>
<dbReference type="Gene3D" id="3.30.390.30">
    <property type="match status" value="1"/>
</dbReference>
<name>A0ABP9BRK6_9GAMM</name>
<keyword evidence="17" id="KW-1185">Reference proteome</keyword>
<evidence type="ECO:0000256" key="5">
    <source>
        <dbReference type="ARBA" id="ARBA00022490"/>
    </source>
</evidence>
<gene>
    <name evidence="16" type="primary">lpdA_2</name>
    <name evidence="16" type="ORF">GCM10023307_26800</name>
</gene>
<evidence type="ECO:0000259" key="15">
    <source>
        <dbReference type="Pfam" id="PF07992"/>
    </source>
</evidence>
<comment type="similarity">
    <text evidence="2 13">Belongs to the class-I pyridine nucleotide-disulfide oxidoreductase family.</text>
</comment>
<dbReference type="InterPro" id="IPR001100">
    <property type="entry name" value="Pyr_nuc-diS_OxRdtase"/>
</dbReference>
<dbReference type="InterPro" id="IPR016156">
    <property type="entry name" value="FAD/NAD-linked_Rdtase_dimer_sf"/>
</dbReference>
<keyword evidence="5" id="KW-0963">Cytoplasm</keyword>
<protein>
    <recommendedName>
        <fullName evidence="4 13">Dihydrolipoyl dehydrogenase</fullName>
        <ecNumber evidence="3 13">1.8.1.4</ecNumber>
    </recommendedName>
</protein>
<evidence type="ECO:0000256" key="12">
    <source>
        <dbReference type="ARBA" id="ARBA00049187"/>
    </source>
</evidence>
<proteinExistence type="inferred from homology"/>
<dbReference type="InterPro" id="IPR012999">
    <property type="entry name" value="Pyr_OxRdtase_I_AS"/>
</dbReference>
<dbReference type="Gene3D" id="3.50.50.60">
    <property type="entry name" value="FAD/NAD(P)-binding domain"/>
    <property type="match status" value="2"/>
</dbReference>
<evidence type="ECO:0000256" key="8">
    <source>
        <dbReference type="ARBA" id="ARBA00023002"/>
    </source>
</evidence>
<comment type="miscellaneous">
    <text evidence="13">The active site is a redox-active disulfide bond.</text>
</comment>
<keyword evidence="10" id="KW-1015">Disulfide bond</keyword>
<evidence type="ECO:0000313" key="16">
    <source>
        <dbReference type="EMBL" id="GAA4799175.1"/>
    </source>
</evidence>
<dbReference type="InterPro" id="IPR006258">
    <property type="entry name" value="Lipoamide_DH"/>
</dbReference>